<dbReference type="SFLD" id="SFLDG01129">
    <property type="entry name" value="C1.5:_HAD__Beta-PGM__Phosphata"/>
    <property type="match status" value="1"/>
</dbReference>
<dbReference type="SFLD" id="SFLDS00003">
    <property type="entry name" value="Haloacid_Dehalogenase"/>
    <property type="match status" value="1"/>
</dbReference>
<dbReference type="PANTHER" id="PTHR43611">
    <property type="entry name" value="ALPHA-D-GLUCOSE 1-PHOSPHATE PHOSPHATASE"/>
    <property type="match status" value="1"/>
</dbReference>
<dbReference type="InterPro" id="IPR023214">
    <property type="entry name" value="HAD_sf"/>
</dbReference>
<dbReference type="Gene3D" id="3.40.50.1000">
    <property type="entry name" value="HAD superfamily/HAD-like"/>
    <property type="match status" value="1"/>
</dbReference>
<evidence type="ECO:0000313" key="2">
    <source>
        <dbReference type="Proteomes" id="UP000029538"/>
    </source>
</evidence>
<dbReference type="Proteomes" id="UP000029538">
    <property type="component" value="Unassembled WGS sequence"/>
</dbReference>
<dbReference type="InterPro" id="IPR036412">
    <property type="entry name" value="HAD-like_sf"/>
</dbReference>
<dbReference type="Gene3D" id="1.10.150.240">
    <property type="entry name" value="Putative phosphatase, domain 2"/>
    <property type="match status" value="1"/>
</dbReference>
<comment type="caution">
    <text evidence="1">The sequence shown here is derived from an EMBL/GenBank/DDBJ whole genome shotgun (WGS) entry which is preliminary data.</text>
</comment>
<gene>
    <name evidence="1" type="ORF">HMPREF0654_09105</name>
</gene>
<dbReference type="InterPro" id="IPR023198">
    <property type="entry name" value="PGP-like_dom2"/>
</dbReference>
<dbReference type="EMBL" id="JRNR01000094">
    <property type="protein sequence ID" value="KGF48461.1"/>
    <property type="molecule type" value="Genomic_DNA"/>
</dbReference>
<accession>A0A096AP19</accession>
<protein>
    <submittedName>
        <fullName evidence="1">Haloacid dehalogenase</fullName>
    </submittedName>
</protein>
<dbReference type="RefSeq" id="WP_036884143.1">
    <property type="nucleotide sequence ID" value="NZ_JRNR01000094.1"/>
</dbReference>
<dbReference type="AlphaFoldDB" id="A0A096AP19"/>
<dbReference type="PANTHER" id="PTHR43611:SF3">
    <property type="entry name" value="FLAVIN MONONUCLEOTIDE HYDROLASE 1, CHLOROPLATIC"/>
    <property type="match status" value="1"/>
</dbReference>
<proteinExistence type="predicted"/>
<dbReference type="CDD" id="cd02603">
    <property type="entry name" value="HAD_sEH-N_like"/>
    <property type="match status" value="1"/>
</dbReference>
<organism evidence="1 2">
    <name type="scientific">Prevotella disiens DNF00882</name>
    <dbReference type="NCBI Taxonomy" id="1401075"/>
    <lineage>
        <taxon>Bacteria</taxon>
        <taxon>Pseudomonadati</taxon>
        <taxon>Bacteroidota</taxon>
        <taxon>Bacteroidia</taxon>
        <taxon>Bacteroidales</taxon>
        <taxon>Prevotellaceae</taxon>
        <taxon>Prevotella</taxon>
    </lineage>
</organism>
<dbReference type="NCBIfam" id="TIGR01509">
    <property type="entry name" value="HAD-SF-IA-v3"/>
    <property type="match status" value="1"/>
</dbReference>
<dbReference type="Pfam" id="PF00702">
    <property type="entry name" value="Hydrolase"/>
    <property type="match status" value="1"/>
</dbReference>
<dbReference type="SUPFAM" id="SSF56784">
    <property type="entry name" value="HAD-like"/>
    <property type="match status" value="1"/>
</dbReference>
<evidence type="ECO:0000313" key="1">
    <source>
        <dbReference type="EMBL" id="KGF48461.1"/>
    </source>
</evidence>
<reference evidence="1 2" key="1">
    <citation type="submission" date="2014-07" db="EMBL/GenBank/DDBJ databases">
        <authorList>
            <person name="McCorrison J."/>
            <person name="Sanka R."/>
            <person name="Torralba M."/>
            <person name="Gillis M."/>
            <person name="Haft D.H."/>
            <person name="Methe B."/>
            <person name="Sutton G."/>
            <person name="Nelson K.E."/>
        </authorList>
    </citation>
    <scope>NUCLEOTIDE SEQUENCE [LARGE SCALE GENOMIC DNA]</scope>
    <source>
        <strain evidence="1 2">DNF00882</strain>
    </source>
</reference>
<name>A0A096AP19_9BACT</name>
<sequence>MIESVKNIIFDLGNVLVDLDFQRCICAFQEIGGTDIAEIIADGTAESLFLDTELGHIDAAEFYNRVRKLGKNEATDVQILWAWNEMLVGVSVEKKQRLLALNASHNVFLLSNTNDMHWQKCANDFFPYLHFGVKDYFQQVFLSYEMHLKKPSLEIFSEVLSAANIRAEETIFIDDSAENCQSAASLGIKTFHNVNVNDWLALDFKS</sequence>
<dbReference type="InterPro" id="IPR006439">
    <property type="entry name" value="HAD-SF_hydro_IA"/>
</dbReference>